<protein>
    <submittedName>
        <fullName evidence="1">Putative secreted protein</fullName>
    </submittedName>
</protein>
<sequence length="91" mass="10159">MGIPSTLVRTSLLEPPLLMVVVLRWSSVIYANHRHRDATTALYPALYIANTIIRLGGGNCAPLDHHPGSGMMVHFNLLRQKNTAKWNHFQG</sequence>
<reference evidence="1" key="1">
    <citation type="submission" date="2018-01" db="EMBL/GenBank/DDBJ databases">
        <title>An insight into the sialome of Amazonian anophelines.</title>
        <authorList>
            <person name="Ribeiro J.M."/>
            <person name="Scarpassa V."/>
            <person name="Calvo E."/>
        </authorList>
    </citation>
    <scope>NUCLEOTIDE SEQUENCE</scope>
    <source>
        <tissue evidence="1">Salivary glands</tissue>
    </source>
</reference>
<organism evidence="1">
    <name type="scientific">Anopheles marajoara</name>
    <dbReference type="NCBI Taxonomy" id="58244"/>
    <lineage>
        <taxon>Eukaryota</taxon>
        <taxon>Metazoa</taxon>
        <taxon>Ecdysozoa</taxon>
        <taxon>Arthropoda</taxon>
        <taxon>Hexapoda</taxon>
        <taxon>Insecta</taxon>
        <taxon>Pterygota</taxon>
        <taxon>Neoptera</taxon>
        <taxon>Endopterygota</taxon>
        <taxon>Diptera</taxon>
        <taxon>Nematocera</taxon>
        <taxon>Culicoidea</taxon>
        <taxon>Culicidae</taxon>
        <taxon>Anophelinae</taxon>
        <taxon>Anopheles</taxon>
    </lineage>
</organism>
<accession>A0A2M4CA71</accession>
<proteinExistence type="predicted"/>
<dbReference type="EMBL" id="GGFJ01012900">
    <property type="protein sequence ID" value="MBW62041.1"/>
    <property type="molecule type" value="Transcribed_RNA"/>
</dbReference>
<dbReference type="AlphaFoldDB" id="A0A2M4CA71"/>
<name>A0A2M4CA71_9DIPT</name>
<evidence type="ECO:0000313" key="1">
    <source>
        <dbReference type="EMBL" id="MBW62041.1"/>
    </source>
</evidence>